<name>A0A183FRE5_HELPZ</name>
<dbReference type="InterPro" id="IPR043502">
    <property type="entry name" value="DNA/RNA_pol_sf"/>
</dbReference>
<evidence type="ECO:0000313" key="1">
    <source>
        <dbReference type="EMBL" id="VDO84905.1"/>
    </source>
</evidence>
<dbReference type="InterPro" id="IPR043128">
    <property type="entry name" value="Rev_trsase/Diguanyl_cyclase"/>
</dbReference>
<dbReference type="InterPro" id="IPR050951">
    <property type="entry name" value="Retrovirus_Pol_polyprotein"/>
</dbReference>
<reference evidence="1 2" key="1">
    <citation type="submission" date="2018-11" db="EMBL/GenBank/DDBJ databases">
        <authorList>
            <consortium name="Pathogen Informatics"/>
        </authorList>
    </citation>
    <scope>NUCLEOTIDE SEQUENCE [LARGE SCALE GENOMIC DNA]</scope>
</reference>
<dbReference type="SUPFAM" id="SSF56672">
    <property type="entry name" value="DNA/RNA polymerases"/>
    <property type="match status" value="1"/>
</dbReference>
<gene>
    <name evidence="1" type="ORF">HPBE_LOCUS10396</name>
</gene>
<accession>A0A3P8CJN8</accession>
<evidence type="ECO:0000313" key="3">
    <source>
        <dbReference type="WBParaSite" id="HPBE_0001039501-mRNA-1"/>
    </source>
</evidence>
<dbReference type="Gene3D" id="3.30.70.270">
    <property type="match status" value="1"/>
</dbReference>
<keyword evidence="2" id="KW-1185">Reference proteome</keyword>
<dbReference type="Gene3D" id="3.10.10.10">
    <property type="entry name" value="HIV Type 1 Reverse Transcriptase, subunit A, domain 1"/>
    <property type="match status" value="1"/>
</dbReference>
<accession>A0A183FRE5</accession>
<dbReference type="PANTHER" id="PTHR37984:SF5">
    <property type="entry name" value="PROTEIN NYNRIN-LIKE"/>
    <property type="match status" value="1"/>
</dbReference>
<dbReference type="AlphaFoldDB" id="A0A183FRE5"/>
<evidence type="ECO:0000313" key="2">
    <source>
        <dbReference type="Proteomes" id="UP000050761"/>
    </source>
</evidence>
<organism evidence="2 3">
    <name type="scientific">Heligmosomoides polygyrus</name>
    <name type="common">Parasitic roundworm</name>
    <dbReference type="NCBI Taxonomy" id="6339"/>
    <lineage>
        <taxon>Eukaryota</taxon>
        <taxon>Metazoa</taxon>
        <taxon>Ecdysozoa</taxon>
        <taxon>Nematoda</taxon>
        <taxon>Chromadorea</taxon>
        <taxon>Rhabditida</taxon>
        <taxon>Rhabditina</taxon>
        <taxon>Rhabditomorpha</taxon>
        <taxon>Strongyloidea</taxon>
        <taxon>Heligmosomidae</taxon>
        <taxon>Heligmosomoides</taxon>
    </lineage>
</organism>
<dbReference type="OrthoDB" id="5978043at2759"/>
<protein>
    <submittedName>
        <fullName evidence="3">Reverse transcriptase domain-containing protein</fullName>
    </submittedName>
</protein>
<reference evidence="3" key="2">
    <citation type="submission" date="2019-09" db="UniProtKB">
        <authorList>
            <consortium name="WormBaseParasite"/>
        </authorList>
    </citation>
    <scope>IDENTIFICATION</scope>
</reference>
<dbReference type="PANTHER" id="PTHR37984">
    <property type="entry name" value="PROTEIN CBG26694"/>
    <property type="match status" value="1"/>
</dbReference>
<sequence length="132" mass="15055">MIRLKFKNDVASAEYSMARPVLSALRPKAGVKLADLVDNGTLERVESTEWVIPLAYIQVELQGEHRKCTATNRHKGVFKYTRVLFVIGSELAIFQRIMETALASIEGALVYLDDIAIIGQMIPRTYRDWKKW</sequence>
<dbReference type="WBParaSite" id="HPBE_0001039501-mRNA-1">
    <property type="protein sequence ID" value="HPBE_0001039501-mRNA-1"/>
    <property type="gene ID" value="HPBE_0001039501"/>
</dbReference>
<dbReference type="Proteomes" id="UP000050761">
    <property type="component" value="Unassembled WGS sequence"/>
</dbReference>
<proteinExistence type="predicted"/>
<dbReference type="EMBL" id="UZAH01026751">
    <property type="protein sequence ID" value="VDO84905.1"/>
    <property type="molecule type" value="Genomic_DNA"/>
</dbReference>